<protein>
    <recommendedName>
        <fullName evidence="2">GPI-anchored protein LLG1-like domain-containing protein</fullName>
    </recommendedName>
</protein>
<keyword evidence="1" id="KW-1133">Transmembrane helix</keyword>
<organism evidence="3">
    <name type="scientific">Picea sitchensis</name>
    <name type="common">Sitka spruce</name>
    <name type="synonym">Pinus sitchensis</name>
    <dbReference type="NCBI Taxonomy" id="3332"/>
    <lineage>
        <taxon>Eukaryota</taxon>
        <taxon>Viridiplantae</taxon>
        <taxon>Streptophyta</taxon>
        <taxon>Embryophyta</taxon>
        <taxon>Tracheophyta</taxon>
        <taxon>Spermatophyta</taxon>
        <taxon>Pinopsida</taxon>
        <taxon>Pinidae</taxon>
        <taxon>Conifers I</taxon>
        <taxon>Pinales</taxon>
        <taxon>Pinaceae</taxon>
        <taxon>Picea</taxon>
    </lineage>
</organism>
<name>D5A969_PICSI</name>
<reference evidence="3" key="1">
    <citation type="submission" date="2010-04" db="EMBL/GenBank/DDBJ databases">
        <authorList>
            <person name="Reid K.E."/>
            <person name="Liao N."/>
            <person name="Chan S."/>
            <person name="Docking R."/>
            <person name="Taylor G."/>
            <person name="Moore R."/>
            <person name="Mayo M."/>
            <person name="Munro S."/>
            <person name="King J."/>
            <person name="Yanchuk A."/>
            <person name="Holt R."/>
            <person name="Jones S."/>
            <person name="Marra M."/>
            <person name="Ritland C.E."/>
            <person name="Ritland K."/>
            <person name="Bohlmann J."/>
        </authorList>
    </citation>
    <scope>NUCLEOTIDE SEQUENCE</scope>
    <source>
        <tissue evidence="3">Buds collected with no treatment. Collection October 2007</tissue>
    </source>
</reference>
<accession>D5A969</accession>
<dbReference type="EMBL" id="BT122727">
    <property type="protein sequence ID" value="ADE76088.1"/>
    <property type="molecule type" value="mRNA"/>
</dbReference>
<dbReference type="InterPro" id="IPR039307">
    <property type="entry name" value="LORELEI-like"/>
</dbReference>
<proteinExistence type="evidence at transcript level"/>
<feature type="transmembrane region" description="Helical" evidence="1">
    <location>
        <begin position="50"/>
        <end position="71"/>
    </location>
</feature>
<keyword evidence="1" id="KW-0812">Transmembrane</keyword>
<dbReference type="Pfam" id="PF26578">
    <property type="entry name" value="LLG1"/>
    <property type="match status" value="1"/>
</dbReference>
<keyword evidence="1" id="KW-0472">Membrane</keyword>
<dbReference type="PANTHER" id="PTHR31533:SF2">
    <property type="entry name" value="GPI-ANCHORED PROTEIN LLG1"/>
    <property type="match status" value="1"/>
</dbReference>
<evidence type="ECO:0000259" key="2">
    <source>
        <dbReference type="Pfam" id="PF26578"/>
    </source>
</evidence>
<evidence type="ECO:0000313" key="3">
    <source>
        <dbReference type="EMBL" id="ADE76088.1"/>
    </source>
</evidence>
<dbReference type="AlphaFoldDB" id="D5A969"/>
<feature type="domain" description="GPI-anchored protein LLG1-like" evidence="2">
    <location>
        <begin position="1"/>
        <end position="27"/>
    </location>
</feature>
<sequence>MFSYINVYGKYPPGLFSSFCQGDKNGLPCEAEVPSPSSSENVNASRAHRVLQSFSVFIWIVLVNLLGNLVLTS</sequence>
<dbReference type="PANTHER" id="PTHR31533">
    <property type="entry name" value="GPI-ANCHORED PROTEIN LLG1-RELATED-RELATED"/>
    <property type="match status" value="1"/>
</dbReference>
<evidence type="ECO:0000256" key="1">
    <source>
        <dbReference type="SAM" id="Phobius"/>
    </source>
</evidence>
<dbReference type="InterPro" id="IPR058888">
    <property type="entry name" value="LLG1-like"/>
</dbReference>